<accession>A0ABC8BXL5</accession>
<dbReference type="RefSeq" id="WP_084748641.1">
    <property type="nucleotide sequence ID" value="NZ_CP020563.1"/>
</dbReference>
<sequence>MVSSAGDRLADVVAAVVEVAAEAGEAGTYTVEMAQTVAAVLNKVAARVVIDAEVRGFTSGWREAMDLAAGDGADAARTVRLPGPDGGPGAVPPGPGER</sequence>
<organism evidence="2 3">
    <name type="scientific">Kitasatospora albolonga</name>
    <dbReference type="NCBI Taxonomy" id="68173"/>
    <lineage>
        <taxon>Bacteria</taxon>
        <taxon>Bacillati</taxon>
        <taxon>Actinomycetota</taxon>
        <taxon>Actinomycetes</taxon>
        <taxon>Kitasatosporales</taxon>
        <taxon>Streptomycetaceae</taxon>
        <taxon>Kitasatospora</taxon>
    </lineage>
</organism>
<feature type="region of interest" description="Disordered" evidence="1">
    <location>
        <begin position="77"/>
        <end position="98"/>
    </location>
</feature>
<keyword evidence="3" id="KW-1185">Reference proteome</keyword>
<evidence type="ECO:0000313" key="3">
    <source>
        <dbReference type="Proteomes" id="UP000192251"/>
    </source>
</evidence>
<reference evidence="2 3" key="1">
    <citation type="submission" date="2017-04" db="EMBL/GenBank/DDBJ databases">
        <title>The complete genome sequence of Streptomyces albolongus YIM 101047, the producer of novel bafilomycins and novel odoriferous sesquiterpenoids.</title>
        <authorList>
            <person name="Yin M."/>
            <person name="Jiang Y."/>
        </authorList>
    </citation>
    <scope>NUCLEOTIDE SEQUENCE [LARGE SCALE GENOMIC DNA]</scope>
    <source>
        <strain evidence="2 3">YIM 101047</strain>
    </source>
</reference>
<dbReference type="EMBL" id="CP020563">
    <property type="protein sequence ID" value="ARF74593.1"/>
    <property type="molecule type" value="Genomic_DNA"/>
</dbReference>
<dbReference type="KEGG" id="kab:B7C62_21950"/>
<dbReference type="Proteomes" id="UP000192251">
    <property type="component" value="Chromosome"/>
</dbReference>
<protein>
    <submittedName>
        <fullName evidence="2">Uncharacterized protein</fullName>
    </submittedName>
</protein>
<gene>
    <name evidence="2" type="ORF">B7C62_21950</name>
</gene>
<name>A0ABC8BXL5_9ACTN</name>
<evidence type="ECO:0000256" key="1">
    <source>
        <dbReference type="SAM" id="MobiDB-lite"/>
    </source>
</evidence>
<dbReference type="AlphaFoldDB" id="A0ABC8BXL5"/>
<proteinExistence type="predicted"/>
<evidence type="ECO:0000313" key="2">
    <source>
        <dbReference type="EMBL" id="ARF74593.1"/>
    </source>
</evidence>